<evidence type="ECO:0000313" key="2">
    <source>
        <dbReference type="EMBL" id="CAA9228656.1"/>
    </source>
</evidence>
<evidence type="ECO:0000256" key="1">
    <source>
        <dbReference type="SAM" id="MobiDB-lite"/>
    </source>
</evidence>
<dbReference type="EC" id="5.2.1.8" evidence="2"/>
<feature type="compositionally biased region" description="Low complexity" evidence="1">
    <location>
        <begin position="1"/>
        <end position="19"/>
    </location>
</feature>
<gene>
    <name evidence="2" type="ORF">AVDCRST_MAG56-831</name>
</gene>
<sequence>AEKPSLPGLAAGLDGLPRAVRVPHGDHPLPHANRGRRHPPGSVYPEGSRDGGQFYSLRGRGPVQRRPLLPRGPPRQPARQRREDRGHPGGTRRGQPGKGPAAHSPRNHRADGPPAPERDAFDGPPGARQRKFRILHLHQRPAGPRLRRQPQPRRAGLRRLWAGHPGHGGGPHHPGGPGRRANPPAAGKHHLHHQNPI</sequence>
<feature type="compositionally biased region" description="Basic residues" evidence="1">
    <location>
        <begin position="187"/>
        <end position="197"/>
    </location>
</feature>
<feature type="region of interest" description="Disordered" evidence="1">
    <location>
        <begin position="1"/>
        <end position="197"/>
    </location>
</feature>
<feature type="compositionally biased region" description="Basic residues" evidence="1">
    <location>
        <begin position="128"/>
        <end position="157"/>
    </location>
</feature>
<organism evidence="2">
    <name type="scientific">uncultured Cytophagales bacterium</name>
    <dbReference type="NCBI Taxonomy" id="158755"/>
    <lineage>
        <taxon>Bacteria</taxon>
        <taxon>Pseudomonadati</taxon>
        <taxon>Bacteroidota</taxon>
        <taxon>Sphingobacteriia</taxon>
        <taxon>Sphingobacteriales</taxon>
        <taxon>environmental samples</taxon>
    </lineage>
</organism>
<feature type="compositionally biased region" description="Low complexity" evidence="1">
    <location>
        <begin position="57"/>
        <end position="69"/>
    </location>
</feature>
<feature type="compositionally biased region" description="Basic and acidic residues" evidence="1">
    <location>
        <begin position="108"/>
        <end position="121"/>
    </location>
</feature>
<feature type="non-terminal residue" evidence="2">
    <location>
        <position position="197"/>
    </location>
</feature>
<name>A0A6J4HNH0_9SPHI</name>
<feature type="compositionally biased region" description="Gly residues" evidence="1">
    <location>
        <begin position="165"/>
        <end position="178"/>
    </location>
</feature>
<keyword evidence="2" id="KW-0413">Isomerase</keyword>
<reference evidence="2" key="1">
    <citation type="submission" date="2020-02" db="EMBL/GenBank/DDBJ databases">
        <authorList>
            <person name="Meier V. D."/>
        </authorList>
    </citation>
    <scope>NUCLEOTIDE SEQUENCE</scope>
    <source>
        <strain evidence="2">AVDCRST_MAG56</strain>
    </source>
</reference>
<feature type="non-terminal residue" evidence="2">
    <location>
        <position position="1"/>
    </location>
</feature>
<proteinExistence type="predicted"/>
<dbReference type="GO" id="GO:0003755">
    <property type="term" value="F:peptidyl-prolyl cis-trans isomerase activity"/>
    <property type="evidence" value="ECO:0007669"/>
    <property type="project" value="UniProtKB-EC"/>
</dbReference>
<accession>A0A6J4HNH0</accession>
<dbReference type="AlphaFoldDB" id="A0A6J4HNH0"/>
<protein>
    <submittedName>
        <fullName evidence="2">Peptidyl-prolyl cis-trans isomerase PpiA</fullName>
        <ecNumber evidence="2">5.2.1.8</ecNumber>
    </submittedName>
</protein>
<dbReference type="EMBL" id="CADCTQ010000076">
    <property type="protein sequence ID" value="CAA9228656.1"/>
    <property type="molecule type" value="Genomic_DNA"/>
</dbReference>